<organism evidence="2 3">
    <name type="scientific">Nocardioides bruguierae</name>
    <dbReference type="NCBI Taxonomy" id="2945102"/>
    <lineage>
        <taxon>Bacteria</taxon>
        <taxon>Bacillati</taxon>
        <taxon>Actinomycetota</taxon>
        <taxon>Actinomycetes</taxon>
        <taxon>Propionibacteriales</taxon>
        <taxon>Nocardioidaceae</taxon>
        <taxon>Nocardioides</taxon>
    </lineage>
</organism>
<dbReference type="GO" id="GO:0046047">
    <property type="term" value="P:TTP catabolic process"/>
    <property type="evidence" value="ECO:0007669"/>
    <property type="project" value="TreeGrafter"/>
</dbReference>
<feature type="domain" description="NTP pyrophosphohydrolase MazG-like" evidence="1">
    <location>
        <begin position="32"/>
        <end position="121"/>
    </location>
</feature>
<dbReference type="InterPro" id="IPR004518">
    <property type="entry name" value="MazG-like_dom"/>
</dbReference>
<dbReference type="PANTHER" id="PTHR30522:SF0">
    <property type="entry name" value="NUCLEOSIDE TRIPHOSPHATE PYROPHOSPHOHYDROLASE"/>
    <property type="match status" value="1"/>
</dbReference>
<dbReference type="InterPro" id="IPR048015">
    <property type="entry name" value="NTP-PPase_MazG-like_N"/>
</dbReference>
<dbReference type="InterPro" id="IPR011551">
    <property type="entry name" value="NTP_PyrPHydrolase_MazG"/>
</dbReference>
<proteinExistence type="predicted"/>
<name>A0A9X2D723_9ACTN</name>
<dbReference type="GO" id="GO:0047429">
    <property type="term" value="F:nucleoside triphosphate diphosphatase activity"/>
    <property type="evidence" value="ECO:0007669"/>
    <property type="project" value="TreeGrafter"/>
</dbReference>
<dbReference type="GO" id="GO:0046061">
    <property type="term" value="P:dATP catabolic process"/>
    <property type="evidence" value="ECO:0007669"/>
    <property type="project" value="TreeGrafter"/>
</dbReference>
<dbReference type="GO" id="GO:0046076">
    <property type="term" value="P:dTTP catabolic process"/>
    <property type="evidence" value="ECO:0007669"/>
    <property type="project" value="TreeGrafter"/>
</dbReference>
<dbReference type="GO" id="GO:0006203">
    <property type="term" value="P:dGTP catabolic process"/>
    <property type="evidence" value="ECO:0007669"/>
    <property type="project" value="TreeGrafter"/>
</dbReference>
<evidence type="ECO:0000313" key="3">
    <source>
        <dbReference type="Proteomes" id="UP001139485"/>
    </source>
</evidence>
<comment type="caution">
    <text evidence="2">The sequence shown here is derived from an EMBL/GenBank/DDBJ whole genome shotgun (WGS) entry which is preliminary data.</text>
</comment>
<dbReference type="PANTHER" id="PTHR30522">
    <property type="entry name" value="NUCLEOSIDE TRIPHOSPHATE PYROPHOSPHOHYDROLASE"/>
    <property type="match status" value="1"/>
</dbReference>
<dbReference type="CDD" id="cd11528">
    <property type="entry name" value="NTP-PPase_MazG_Nterm"/>
    <property type="match status" value="1"/>
</dbReference>
<dbReference type="Pfam" id="PF03819">
    <property type="entry name" value="MazG"/>
    <property type="match status" value="1"/>
</dbReference>
<evidence type="ECO:0000259" key="1">
    <source>
        <dbReference type="Pfam" id="PF03819"/>
    </source>
</evidence>
<sequence length="227" mass="24439">MSPAGPEGGSWLVEMTGVMARLRAECPWKAAQTPASLRRYLLEEAHETLEALDAVAAADTAGTSDEAAWAHLREELGDLLLQIYFHAAIAAEQPADAGRFDVEDVARGLVEKMWRRNPHVFGAAGDRAGEPATGLTADEVDAEWQRIKAAEKADRREPTDGVPGSLPALLWAEKVAGRLGLRSAEPAEAQDPHTAVGERLLAVVLDAREQGVDAELALRDAVRRRLA</sequence>
<gene>
    <name evidence="2" type="ORF">M8330_06695</name>
</gene>
<dbReference type="GO" id="GO:0046081">
    <property type="term" value="P:dUTP catabolic process"/>
    <property type="evidence" value="ECO:0007669"/>
    <property type="project" value="TreeGrafter"/>
</dbReference>
<keyword evidence="3" id="KW-1185">Reference proteome</keyword>
<accession>A0A9X2D723</accession>
<dbReference type="Gene3D" id="1.10.287.1080">
    <property type="entry name" value="MazG-like"/>
    <property type="match status" value="1"/>
</dbReference>
<reference evidence="2" key="1">
    <citation type="submission" date="2022-05" db="EMBL/GenBank/DDBJ databases">
        <authorList>
            <person name="Tuo L."/>
        </authorList>
    </citation>
    <scope>NUCLEOTIDE SEQUENCE</scope>
    <source>
        <strain evidence="2">BSK12Z-4</strain>
    </source>
</reference>
<dbReference type="Proteomes" id="UP001139485">
    <property type="component" value="Unassembled WGS sequence"/>
</dbReference>
<dbReference type="GO" id="GO:0046052">
    <property type="term" value="P:UTP catabolic process"/>
    <property type="evidence" value="ECO:0007669"/>
    <property type="project" value="TreeGrafter"/>
</dbReference>
<dbReference type="EMBL" id="JAMOIL010000007">
    <property type="protein sequence ID" value="MCM0619982.1"/>
    <property type="molecule type" value="Genomic_DNA"/>
</dbReference>
<dbReference type="RefSeq" id="WP_250826689.1">
    <property type="nucleotide sequence ID" value="NZ_JAMOIL010000007.1"/>
</dbReference>
<dbReference type="AlphaFoldDB" id="A0A9X2D723"/>
<evidence type="ECO:0000313" key="2">
    <source>
        <dbReference type="EMBL" id="MCM0619982.1"/>
    </source>
</evidence>
<dbReference type="SUPFAM" id="SSF101386">
    <property type="entry name" value="all-alpha NTP pyrophosphatases"/>
    <property type="match status" value="1"/>
</dbReference>
<protein>
    <submittedName>
        <fullName evidence="2">Nucleoside triphosphate pyrophosphohydrolase</fullName>
    </submittedName>
</protein>